<evidence type="ECO:0000313" key="1">
    <source>
        <dbReference type="EMBL" id="GAG91778.1"/>
    </source>
</evidence>
<comment type="caution">
    <text evidence="1">The sequence shown here is derived from an EMBL/GenBank/DDBJ whole genome shotgun (WGS) entry which is preliminary data.</text>
</comment>
<proteinExistence type="predicted"/>
<feature type="non-terminal residue" evidence="1">
    <location>
        <position position="1"/>
    </location>
</feature>
<accession>X1C5U5</accession>
<dbReference type="EMBL" id="BART01025995">
    <property type="protein sequence ID" value="GAG91778.1"/>
    <property type="molecule type" value="Genomic_DNA"/>
</dbReference>
<protein>
    <submittedName>
        <fullName evidence="1">Uncharacterized protein</fullName>
    </submittedName>
</protein>
<gene>
    <name evidence="1" type="ORF">S01H4_46503</name>
</gene>
<name>X1C5U5_9ZZZZ</name>
<organism evidence="1">
    <name type="scientific">marine sediment metagenome</name>
    <dbReference type="NCBI Taxonomy" id="412755"/>
    <lineage>
        <taxon>unclassified sequences</taxon>
        <taxon>metagenomes</taxon>
        <taxon>ecological metagenomes</taxon>
    </lineage>
</organism>
<dbReference type="AlphaFoldDB" id="X1C5U5"/>
<sequence length="40" mass="4414">PGIPDTYFNALYSPSHTTGFANTVVPMVSREMRIKNSASR</sequence>
<reference evidence="1" key="1">
    <citation type="journal article" date="2014" name="Front. Microbiol.">
        <title>High frequency of phylogenetically diverse reductive dehalogenase-homologous genes in deep subseafloor sedimentary metagenomes.</title>
        <authorList>
            <person name="Kawai M."/>
            <person name="Futagami T."/>
            <person name="Toyoda A."/>
            <person name="Takaki Y."/>
            <person name="Nishi S."/>
            <person name="Hori S."/>
            <person name="Arai W."/>
            <person name="Tsubouchi T."/>
            <person name="Morono Y."/>
            <person name="Uchiyama I."/>
            <person name="Ito T."/>
            <person name="Fujiyama A."/>
            <person name="Inagaki F."/>
            <person name="Takami H."/>
        </authorList>
    </citation>
    <scope>NUCLEOTIDE SEQUENCE</scope>
    <source>
        <strain evidence="1">Expedition CK06-06</strain>
    </source>
</reference>